<evidence type="ECO:0000313" key="4">
    <source>
        <dbReference type="Proteomes" id="UP000006233"/>
    </source>
</evidence>
<dbReference type="HOGENOM" id="CLU_000258_0_0_0"/>
<dbReference type="eggNOG" id="COG3468">
    <property type="taxonomic scope" value="Bacteria"/>
</dbReference>
<comment type="caution">
    <text evidence="3">The sequence shown here is derived from an EMBL/GenBank/DDBJ whole genome shotgun (WGS) entry which is preliminary data.</text>
</comment>
<protein>
    <recommendedName>
        <fullName evidence="5">Autotransporter beta-domain protein</fullName>
    </recommendedName>
</protein>
<dbReference type="RefSeq" id="WP_006804904.1">
    <property type="nucleotide sequence ID" value="NZ_GG700632.1"/>
</dbReference>
<evidence type="ECO:0000256" key="2">
    <source>
        <dbReference type="SAM" id="Phobius"/>
    </source>
</evidence>
<dbReference type="NCBIfam" id="NF033175">
    <property type="entry name" value="fuso_auto_Nterm"/>
    <property type="match status" value="1"/>
</dbReference>
<name>C9MYE6_9FUSO</name>
<dbReference type="EMBL" id="ACVB02000010">
    <property type="protein sequence ID" value="EEX74526.1"/>
    <property type="molecule type" value="Genomic_DNA"/>
</dbReference>
<evidence type="ECO:0008006" key="5">
    <source>
        <dbReference type="Google" id="ProtNLM"/>
    </source>
</evidence>
<accession>C9MYE6</accession>
<feature type="transmembrane region" description="Helical" evidence="2">
    <location>
        <begin position="27"/>
        <end position="44"/>
    </location>
</feature>
<keyword evidence="2" id="KW-0812">Transmembrane</keyword>
<feature type="coiled-coil region" evidence="1">
    <location>
        <begin position="63"/>
        <end position="94"/>
    </location>
</feature>
<gene>
    <name evidence="3" type="ORF">GCWU000323_01573</name>
</gene>
<evidence type="ECO:0000313" key="3">
    <source>
        <dbReference type="EMBL" id="EEX74526.1"/>
    </source>
</evidence>
<keyword evidence="2" id="KW-1133">Transmembrane helix</keyword>
<proteinExistence type="predicted"/>
<dbReference type="Proteomes" id="UP000006233">
    <property type="component" value="Unassembled WGS sequence"/>
</dbReference>
<keyword evidence="2" id="KW-0472">Membrane</keyword>
<organism evidence="3 4">
    <name type="scientific">Leptotrichia hofstadii F0254</name>
    <dbReference type="NCBI Taxonomy" id="634994"/>
    <lineage>
        <taxon>Bacteria</taxon>
        <taxon>Fusobacteriati</taxon>
        <taxon>Fusobacteriota</taxon>
        <taxon>Fusobacteriia</taxon>
        <taxon>Fusobacteriales</taxon>
        <taxon>Leptotrichiaceae</taxon>
        <taxon>Leptotrichia</taxon>
    </lineage>
</organism>
<dbReference type="InterPro" id="IPR053787">
    <property type="entry name" value="Autotransptr-assoc_N"/>
</dbReference>
<evidence type="ECO:0000256" key="1">
    <source>
        <dbReference type="SAM" id="Coils"/>
    </source>
</evidence>
<reference evidence="3 4" key="1">
    <citation type="submission" date="2009-09" db="EMBL/GenBank/DDBJ databases">
        <authorList>
            <person name="Weinstock G."/>
            <person name="Sodergren E."/>
            <person name="Clifton S."/>
            <person name="Fulton L."/>
            <person name="Fulton B."/>
            <person name="Courtney L."/>
            <person name="Fronick C."/>
            <person name="Harrison M."/>
            <person name="Strong C."/>
            <person name="Farmer C."/>
            <person name="Delahaunty K."/>
            <person name="Markovic C."/>
            <person name="Hall O."/>
            <person name="Minx P."/>
            <person name="Tomlinson C."/>
            <person name="Mitreva M."/>
            <person name="Nelson J."/>
            <person name="Hou S."/>
            <person name="Wollam A."/>
            <person name="Pepin K.H."/>
            <person name="Johnson M."/>
            <person name="Bhonagiri V."/>
            <person name="Nash W.E."/>
            <person name="Warren W."/>
            <person name="Chinwalla A."/>
            <person name="Mardis E.R."/>
            <person name="Wilson R.K."/>
        </authorList>
    </citation>
    <scope>NUCLEOTIDE SEQUENCE [LARGE SCALE GENOMIC DNA]</scope>
    <source>
        <strain evidence="3 4">F0254</strain>
    </source>
</reference>
<sequence>MSNNLKQAKKDLKAFAKRTKNVKYTESLLFTYLITGMITFSVGVNTSSNVLYERANKELIMSADKTRTAIKKAKKENEETIEELNLELIQLMEQGDHVVKSKWDSWQFGSNTFMSKNNGSYKGRGDKASKYPFVGIYNRGNWAETGALANRRRAVNPPINSSSVGSTSYGLASLLHVQEPEVEIQIMANVRPKSVLKEEITITPQIDMPREVVRPSISLNVNTPLEAPVLTLPRLNPVTINVPNPQEPDTPPTVTAPNITMNLSTPSISLNIAPPQLNMEITPPTPTVNTLTITPPSVSEVSAISVNKPAAPSVTPPSPTVNPIVFSIPNLKPYGNNQYQSRNQNKNLEAKIYTLSVQDDPQRGDASIVEYITNTGEFTAPSGTVMNVDVKRRRAVTLDPGLPTKQKPGIEEWGGIDDPNYSFENFGRINLIVEDTAGIEVQPDTHKGNLKVKGINSGIIEGKADKQAAMLFTSENSTSKNEHTLINKGHIIMGGKNSVGFATSDFIVENNNKASWHMIAKNEGIIDLNNEKNHGMVVAKTQIPIGNNSSFENSGIINVNGKESGGITLLDKIPTATNTGTINITGKNSFGLYSEVDSKIKNAGNINIKNGATGSMGIRVGSTLATNMSNEGGTITISSEDGSNMGVYSEDAPFDNKGTIKVEGKNGNIGMYFNGTTGGTNKNQGAITVTGENGYGIMLNKGSVFENHDSITATGTDAMGMYMKNSTATNKQNKTISSTKHHAVVQDGGTFTNEGTVSTEAGGKVALYSENGIFTNTSDGTISAKNGGIAMFVKDSQGTVAGKINVGDSTKNDTGIGVYMDAASTKTVTFNGNAELTLGKGTVGLYAEDADKFGTGFAISALKTSVGDGAALAYFGSTGTGTISSGTLSNLTVLKMGAKSTLLYGDTGSTVKVDDDIDMTTYSNVDKTAQFLVSNQGTATINSGKTIKSNLKTTVSGLSGANIKNEGTIDMTATEEAVGIYLKASTGTNESSGTITVGEKKSIGIYGIETSALKNKGTIETKGESSVGMLGDKSIIENASGGVINTEKEKSAGIYGANGSTIKNEGTITAKETESAGIYADDSQVTNASGGIINTEKGKSAGIYGVFSKTNKIENSGTINVGTASSPGTETQGVGIYAQLKTGAAGNLTVENKDKIEISIKDSIGIYAQNETGDDNRIAVTNEKDIVSTSNADGAIGIMAKQSKVTNAAAGKIELEGKTSVGIYGTVKSVLQNLGTIHLKNTANDSKSVGMLSDGKTITNDGTIKMSGGASAGLLGKNGATVTNNTSGTITVEGQKSAAIYTENSTPVNKGTINVEGKESAGIFAKNTDNKDYTIENTGTINLKGTATPPGTQSAGIYAELGSGAGKTTVYNKNNIVVGQESSVGIYVKNNTGDRNKGKAINTGKIDLDVDSTVGIFVDKAIGENEGVINVKKKNSAGMYGSNDSEITNKKI</sequence>
<dbReference type="STRING" id="634994.GCWU000323_01573"/>
<keyword evidence="1" id="KW-0175">Coiled coil</keyword>
<dbReference type="eggNOG" id="COG3210">
    <property type="taxonomic scope" value="Bacteria"/>
</dbReference>